<accession>A0A1Y3QY28</accession>
<organism evidence="2 3">
    <name type="scientific">Alistipes onderdonkii</name>
    <dbReference type="NCBI Taxonomy" id="328813"/>
    <lineage>
        <taxon>Bacteria</taxon>
        <taxon>Pseudomonadati</taxon>
        <taxon>Bacteroidota</taxon>
        <taxon>Bacteroidia</taxon>
        <taxon>Bacteroidales</taxon>
        <taxon>Rikenellaceae</taxon>
        <taxon>Alistipes</taxon>
    </lineage>
</organism>
<feature type="compositionally biased region" description="Basic residues" evidence="1">
    <location>
        <begin position="96"/>
        <end position="109"/>
    </location>
</feature>
<evidence type="ECO:0000256" key="1">
    <source>
        <dbReference type="SAM" id="MobiDB-lite"/>
    </source>
</evidence>
<proteinExistence type="predicted"/>
<sequence length="109" mass="11034">MRTGNRHLQGCGETPGAEDGVPRARRTAAAGDGSPGSKPGHPDATPGKDGRNPAPPLSGGARGGRPGRGGGGRSPMPEKRLGGRMGVRPLPEGRGAGRKSRSLRLVRCV</sequence>
<protein>
    <submittedName>
        <fullName evidence="2">Uncharacterized protein</fullName>
    </submittedName>
</protein>
<dbReference type="Proteomes" id="UP000195772">
    <property type="component" value="Unassembled WGS sequence"/>
</dbReference>
<gene>
    <name evidence="2" type="ORF">B5G41_04510</name>
</gene>
<feature type="region of interest" description="Disordered" evidence="1">
    <location>
        <begin position="1"/>
        <end position="109"/>
    </location>
</feature>
<name>A0A1Y3QY28_9BACT</name>
<dbReference type="EMBL" id="NFHB01000002">
    <property type="protein sequence ID" value="OUN04574.1"/>
    <property type="molecule type" value="Genomic_DNA"/>
</dbReference>
<evidence type="ECO:0000313" key="2">
    <source>
        <dbReference type="EMBL" id="OUN04574.1"/>
    </source>
</evidence>
<dbReference type="AlphaFoldDB" id="A0A1Y3QY28"/>
<feature type="compositionally biased region" description="Gly residues" evidence="1">
    <location>
        <begin position="60"/>
        <end position="73"/>
    </location>
</feature>
<evidence type="ECO:0000313" key="3">
    <source>
        <dbReference type="Proteomes" id="UP000195772"/>
    </source>
</evidence>
<comment type="caution">
    <text evidence="2">The sequence shown here is derived from an EMBL/GenBank/DDBJ whole genome shotgun (WGS) entry which is preliminary data.</text>
</comment>
<reference evidence="3" key="1">
    <citation type="submission" date="2017-04" db="EMBL/GenBank/DDBJ databases">
        <title>Function of individual gut microbiota members based on whole genome sequencing of pure cultures obtained from chicken caecum.</title>
        <authorList>
            <person name="Medvecky M."/>
            <person name="Cejkova D."/>
            <person name="Polansky O."/>
            <person name="Karasova D."/>
            <person name="Kubasova T."/>
            <person name="Cizek A."/>
            <person name="Rychlik I."/>
        </authorList>
    </citation>
    <scope>NUCLEOTIDE SEQUENCE [LARGE SCALE GENOMIC DNA]</scope>
    <source>
        <strain evidence="3">An90</strain>
    </source>
</reference>